<dbReference type="OrthoDB" id="960992at2759"/>
<evidence type="ECO:0000313" key="2">
    <source>
        <dbReference type="Proteomes" id="UP000504621"/>
    </source>
</evidence>
<dbReference type="PANTHER" id="PTHR44259">
    <property type="entry name" value="OS07G0183000 PROTEIN-RELATED"/>
    <property type="match status" value="1"/>
</dbReference>
<reference evidence="3" key="1">
    <citation type="submission" date="2025-08" db="UniProtKB">
        <authorList>
            <consortium name="RefSeq"/>
        </authorList>
    </citation>
    <scope>IDENTIFICATION</scope>
    <source>
        <tissue evidence="3">Leaf</tissue>
    </source>
</reference>
<name>A0A6J1BJM4_9ROSI</name>
<gene>
    <name evidence="3" type="primary">LOC110427305</name>
</gene>
<protein>
    <submittedName>
        <fullName evidence="3">Uncharacterized protein LOC110427305</fullName>
    </submittedName>
</protein>
<dbReference type="AlphaFoldDB" id="A0A6J1BJM4"/>
<dbReference type="Pfam" id="PF03478">
    <property type="entry name" value="Beta-prop_KIB1-4"/>
    <property type="match status" value="1"/>
</dbReference>
<keyword evidence="2" id="KW-1185">Reference proteome</keyword>
<feature type="domain" description="KIB1-4 beta-propeller" evidence="1">
    <location>
        <begin position="98"/>
        <end position="369"/>
    </location>
</feature>
<proteinExistence type="predicted"/>
<evidence type="ECO:0000313" key="3">
    <source>
        <dbReference type="RefSeq" id="XP_021298474.1"/>
    </source>
</evidence>
<organism evidence="2 3">
    <name type="scientific">Herrania umbratica</name>
    <dbReference type="NCBI Taxonomy" id="108875"/>
    <lineage>
        <taxon>Eukaryota</taxon>
        <taxon>Viridiplantae</taxon>
        <taxon>Streptophyta</taxon>
        <taxon>Embryophyta</taxon>
        <taxon>Tracheophyta</taxon>
        <taxon>Spermatophyta</taxon>
        <taxon>Magnoliopsida</taxon>
        <taxon>eudicotyledons</taxon>
        <taxon>Gunneridae</taxon>
        <taxon>Pentapetalae</taxon>
        <taxon>rosids</taxon>
        <taxon>malvids</taxon>
        <taxon>Malvales</taxon>
        <taxon>Malvaceae</taxon>
        <taxon>Byttnerioideae</taxon>
        <taxon>Herrania</taxon>
    </lineage>
</organism>
<dbReference type="PANTHER" id="PTHR44259:SF93">
    <property type="entry name" value="PROTEIN, PUTATIVE (DUF295)-RELATED"/>
    <property type="match status" value="1"/>
</dbReference>
<dbReference type="InterPro" id="IPR050942">
    <property type="entry name" value="F-box_BR-signaling"/>
</dbReference>
<evidence type="ECO:0000259" key="1">
    <source>
        <dbReference type="Pfam" id="PF03478"/>
    </source>
</evidence>
<accession>A0A6J1BJM4</accession>
<dbReference type="InterPro" id="IPR005174">
    <property type="entry name" value="KIB1-4_b-propeller"/>
</dbReference>
<dbReference type="Proteomes" id="UP000504621">
    <property type="component" value="Unplaced"/>
</dbReference>
<dbReference type="GeneID" id="110427305"/>
<sequence length="403" mass="46147">MVASLGSQTDLLLGFSLAPLVAKSLTELMTIVYALLLFTSSPYNGCNLIIESDSKHWYFVFNNFLDWKRQSSPNMVPMLLIPTRMSNRVRQLCNLQIKTKFCNIELPESHSKRFCGSSHGWLAAVDKDMVITLLNPFKNGITIDLPEIDVNPRSASHQYDVHKVILSADPLSHPDSYVVVAIYGLRWRLAFYKSEQKSWIYLSEHLTAFSDVIFYKNLAYAIGTRSLIVSFDVNGDFDDNLELPNVKILMPACQMVEDNVDSAYLVESSTGDLFSVKKEIDIERYHDCAHFTKNFKVFKLVLDDQTGKLLEKEVKNMNGDVVFVGDNHTLAVSALDFPEGQPNSIYFTDDHYIATEYWPLGPRDIGFFNMKDGKVGKYYRFKPWHKYLPPYIWVQPPAEFVLR</sequence>
<dbReference type="RefSeq" id="XP_021298474.1">
    <property type="nucleotide sequence ID" value="XM_021442799.1"/>
</dbReference>